<organism evidence="1 2">
    <name type="scientific">Rhynchophorus ferrugineus</name>
    <name type="common">Red palm weevil</name>
    <name type="synonym">Curculio ferrugineus</name>
    <dbReference type="NCBI Taxonomy" id="354439"/>
    <lineage>
        <taxon>Eukaryota</taxon>
        <taxon>Metazoa</taxon>
        <taxon>Ecdysozoa</taxon>
        <taxon>Arthropoda</taxon>
        <taxon>Hexapoda</taxon>
        <taxon>Insecta</taxon>
        <taxon>Pterygota</taxon>
        <taxon>Neoptera</taxon>
        <taxon>Endopterygota</taxon>
        <taxon>Coleoptera</taxon>
        <taxon>Polyphaga</taxon>
        <taxon>Cucujiformia</taxon>
        <taxon>Curculionidae</taxon>
        <taxon>Dryophthorinae</taxon>
        <taxon>Rhynchophorus</taxon>
    </lineage>
</organism>
<comment type="caution">
    <text evidence="1">The sequence shown here is derived from an EMBL/GenBank/DDBJ whole genome shotgun (WGS) entry which is preliminary data.</text>
</comment>
<dbReference type="Proteomes" id="UP000625711">
    <property type="component" value="Unassembled WGS sequence"/>
</dbReference>
<evidence type="ECO:0000313" key="2">
    <source>
        <dbReference type="Proteomes" id="UP000625711"/>
    </source>
</evidence>
<gene>
    <name evidence="1" type="ORF">GWI33_020013</name>
</gene>
<accession>A0A834LZW6</accession>
<protein>
    <submittedName>
        <fullName evidence="1">Uncharacterized protein</fullName>
    </submittedName>
</protein>
<keyword evidence="2" id="KW-1185">Reference proteome</keyword>
<sequence>MIATSCAPNLNETLHTASAFSCDVIPIELSGCNWTYHSSHLNKLTILHSPVEDRPAGCLQSVYRCLFRFFFACELVHCGPLVQEEVGYGRRLSPFISGLLWRFLFVNASSEKKGFEFEYR</sequence>
<name>A0A834LZW6_RHYFE</name>
<reference evidence="1" key="1">
    <citation type="submission" date="2020-08" db="EMBL/GenBank/DDBJ databases">
        <title>Genome sequencing and assembly of the red palm weevil Rhynchophorus ferrugineus.</title>
        <authorList>
            <person name="Dias G.B."/>
            <person name="Bergman C.M."/>
            <person name="Manee M."/>
        </authorList>
    </citation>
    <scope>NUCLEOTIDE SEQUENCE</scope>
    <source>
        <strain evidence="1">AA-2017</strain>
        <tissue evidence="1">Whole larva</tissue>
    </source>
</reference>
<proteinExistence type="predicted"/>
<dbReference type="EMBL" id="JAACXV010014518">
    <property type="protein sequence ID" value="KAF7266681.1"/>
    <property type="molecule type" value="Genomic_DNA"/>
</dbReference>
<evidence type="ECO:0000313" key="1">
    <source>
        <dbReference type="EMBL" id="KAF7266681.1"/>
    </source>
</evidence>
<dbReference type="AlphaFoldDB" id="A0A834LZW6"/>